<accession>A0A3L7ADY9</accession>
<feature type="region of interest" description="Disordered" evidence="1">
    <location>
        <begin position="482"/>
        <end position="508"/>
    </location>
</feature>
<dbReference type="GO" id="GO:0006508">
    <property type="term" value="P:proteolysis"/>
    <property type="evidence" value="ECO:0007669"/>
    <property type="project" value="UniProtKB-KW"/>
</dbReference>
<dbReference type="EMBL" id="RCTF01000009">
    <property type="protein sequence ID" value="RLP78205.1"/>
    <property type="molecule type" value="Genomic_DNA"/>
</dbReference>
<dbReference type="InterPro" id="IPR001940">
    <property type="entry name" value="Peptidase_S1C"/>
</dbReference>
<dbReference type="Gene3D" id="2.40.10.10">
    <property type="entry name" value="Trypsin-like serine proteases"/>
    <property type="match status" value="2"/>
</dbReference>
<evidence type="ECO:0000313" key="2">
    <source>
        <dbReference type="EMBL" id="RLP78205.1"/>
    </source>
</evidence>
<dbReference type="InterPro" id="IPR009003">
    <property type="entry name" value="Peptidase_S1_PA"/>
</dbReference>
<keyword evidence="2" id="KW-0645">Protease</keyword>
<dbReference type="PRINTS" id="PR00834">
    <property type="entry name" value="PROTEASES2C"/>
</dbReference>
<dbReference type="Pfam" id="PF13365">
    <property type="entry name" value="Trypsin_2"/>
    <property type="match status" value="1"/>
</dbReference>
<dbReference type="InterPro" id="IPR043504">
    <property type="entry name" value="Peptidase_S1_PA_chymotrypsin"/>
</dbReference>
<evidence type="ECO:0000256" key="1">
    <source>
        <dbReference type="SAM" id="MobiDB-lite"/>
    </source>
</evidence>
<feature type="compositionally biased region" description="Pro residues" evidence="1">
    <location>
        <begin position="253"/>
        <end position="269"/>
    </location>
</feature>
<dbReference type="AlphaFoldDB" id="A0A3L7ADY9"/>
<dbReference type="Proteomes" id="UP000269692">
    <property type="component" value="Unassembled WGS sequence"/>
</dbReference>
<proteinExistence type="predicted"/>
<sequence length="508" mass="52524">MSRSNGAAHSRVDWYARHEGIVRPLEDLDASSALTVTRVLETRLAALRPLIYDPANGARVSAMLNLLSSGSILSVGGQPVLVDWGMLPAGLIEDEAARVRHFAGILGAHAGDFPAPVASRAEWVRRFSSPQAAHAMAPAAKPEAETGAPRAAAAVPASVPGEPKPHGRCAVLGSLGAGIALALSFIPGVLAFPGDKWITPEHARALEIARSVLERTNQRIAQIDALLLLDCPAFLQRQGQSTALPPRMTAIDPPQPAPGSPAPAGPPQTPQMTGKADRISKGVVLVISGNYTGSGFFIAPDLIVTNQHVVEDRRQAKVASKVVGVVDAQVIATSGDGLDDYALLRVAPQANAAPFKLTTRPELMQNAIAAGFPGLVMGNDDAFASLIRGDASSAARLVPNFTAGIINHLQPHEGAGVTFIVHSADISKGNSGGPLVDMCDRVLGINTFGIPADARDLPVVARYALGSDGIAAFLSSHSVTPPKDDAVCGPPAPAAGGAAPPVQTPRQN</sequence>
<dbReference type="SUPFAM" id="SSF50494">
    <property type="entry name" value="Trypsin-like serine proteases"/>
    <property type="match status" value="1"/>
</dbReference>
<protein>
    <submittedName>
        <fullName evidence="2">Serine protease</fullName>
    </submittedName>
</protein>
<keyword evidence="3" id="KW-1185">Reference proteome</keyword>
<evidence type="ECO:0000313" key="3">
    <source>
        <dbReference type="Proteomes" id="UP000269692"/>
    </source>
</evidence>
<gene>
    <name evidence="2" type="ORF">D9R14_12525</name>
</gene>
<dbReference type="GO" id="GO:0004252">
    <property type="term" value="F:serine-type endopeptidase activity"/>
    <property type="evidence" value="ECO:0007669"/>
    <property type="project" value="InterPro"/>
</dbReference>
<name>A0A3L7ADY9_9HYPH</name>
<keyword evidence="2" id="KW-0378">Hydrolase</keyword>
<organism evidence="2 3">
    <name type="scientific">Xanthobacter tagetidis</name>
    <dbReference type="NCBI Taxonomy" id="60216"/>
    <lineage>
        <taxon>Bacteria</taxon>
        <taxon>Pseudomonadati</taxon>
        <taxon>Pseudomonadota</taxon>
        <taxon>Alphaproteobacteria</taxon>
        <taxon>Hyphomicrobiales</taxon>
        <taxon>Xanthobacteraceae</taxon>
        <taxon>Xanthobacter</taxon>
    </lineage>
</organism>
<dbReference type="PANTHER" id="PTHR43019">
    <property type="entry name" value="SERINE ENDOPROTEASE DEGS"/>
    <property type="match status" value="1"/>
</dbReference>
<feature type="region of interest" description="Disordered" evidence="1">
    <location>
        <begin position="244"/>
        <end position="275"/>
    </location>
</feature>
<reference evidence="2 3" key="1">
    <citation type="submission" date="2018-10" db="EMBL/GenBank/DDBJ databases">
        <title>Xanthobacter tagetidis genome sequencing and assembly.</title>
        <authorList>
            <person name="Maclea K.S."/>
            <person name="Goen A.E."/>
            <person name="Fatima S.A."/>
        </authorList>
    </citation>
    <scope>NUCLEOTIDE SEQUENCE [LARGE SCALE GENOMIC DNA]</scope>
    <source>
        <strain evidence="2 3">ATCC 700314</strain>
    </source>
</reference>
<dbReference type="PANTHER" id="PTHR43019:SF23">
    <property type="entry name" value="PROTEASE DO-LIKE 5, CHLOROPLASTIC"/>
    <property type="match status" value="1"/>
</dbReference>
<comment type="caution">
    <text evidence="2">The sequence shown here is derived from an EMBL/GenBank/DDBJ whole genome shotgun (WGS) entry which is preliminary data.</text>
</comment>